<dbReference type="GO" id="GO:0000978">
    <property type="term" value="F:RNA polymerase II cis-regulatory region sequence-specific DNA binding"/>
    <property type="evidence" value="ECO:0007669"/>
    <property type="project" value="TreeGrafter"/>
</dbReference>
<evidence type="ECO:0000259" key="12">
    <source>
        <dbReference type="PROSITE" id="PS50157"/>
    </source>
</evidence>
<dbReference type="EMBL" id="CVRI01000040">
    <property type="protein sequence ID" value="CRK94968.1"/>
    <property type="molecule type" value="Genomic_DNA"/>
</dbReference>
<evidence type="ECO:0000313" key="14">
    <source>
        <dbReference type="EMBL" id="CRK94968.1"/>
    </source>
</evidence>
<dbReference type="SMART" id="SM00868">
    <property type="entry name" value="zf-AD"/>
    <property type="match status" value="2"/>
</dbReference>
<proteinExistence type="inferred from homology"/>
<evidence type="ECO:0000256" key="2">
    <source>
        <dbReference type="ARBA" id="ARBA00022723"/>
    </source>
</evidence>
<evidence type="ECO:0000256" key="9">
    <source>
        <dbReference type="PROSITE-ProRule" id="PRU00042"/>
    </source>
</evidence>
<dbReference type="InterPro" id="IPR012934">
    <property type="entry name" value="Znf_AD"/>
</dbReference>
<organism evidence="14 15">
    <name type="scientific">Clunio marinus</name>
    <dbReference type="NCBI Taxonomy" id="568069"/>
    <lineage>
        <taxon>Eukaryota</taxon>
        <taxon>Metazoa</taxon>
        <taxon>Ecdysozoa</taxon>
        <taxon>Arthropoda</taxon>
        <taxon>Hexapoda</taxon>
        <taxon>Insecta</taxon>
        <taxon>Pterygota</taxon>
        <taxon>Neoptera</taxon>
        <taxon>Endopterygota</taxon>
        <taxon>Diptera</taxon>
        <taxon>Nematocera</taxon>
        <taxon>Chironomoidea</taxon>
        <taxon>Chironomidae</taxon>
        <taxon>Clunio</taxon>
    </lineage>
</organism>
<dbReference type="InterPro" id="IPR013087">
    <property type="entry name" value="Znf_C2H2_type"/>
</dbReference>
<keyword evidence="2 10" id="KW-0479">Metal-binding</keyword>
<keyword evidence="7" id="KW-0539">Nucleus</keyword>
<feature type="region of interest" description="Disordered" evidence="11">
    <location>
        <begin position="110"/>
        <end position="157"/>
    </location>
</feature>
<comment type="similarity">
    <text evidence="8">Belongs to the snail C2H2-type zinc-finger protein family.</text>
</comment>
<keyword evidence="6" id="KW-0238">DNA-binding</keyword>
<dbReference type="GO" id="GO:0000981">
    <property type="term" value="F:DNA-binding transcription factor activity, RNA polymerase II-specific"/>
    <property type="evidence" value="ECO:0007669"/>
    <property type="project" value="TreeGrafter"/>
</dbReference>
<evidence type="ECO:0000256" key="8">
    <source>
        <dbReference type="ARBA" id="ARBA00037948"/>
    </source>
</evidence>
<dbReference type="STRING" id="568069.A0A1J1I3T5"/>
<keyword evidence="15" id="KW-1185">Reference proteome</keyword>
<dbReference type="InterPro" id="IPR050527">
    <property type="entry name" value="Snail/Krueppel_Znf"/>
</dbReference>
<dbReference type="PANTHER" id="PTHR24388:SF54">
    <property type="entry name" value="PROTEIN ESCARGOT"/>
    <property type="match status" value="1"/>
</dbReference>
<dbReference type="GO" id="GO:0008270">
    <property type="term" value="F:zinc ion binding"/>
    <property type="evidence" value="ECO:0007669"/>
    <property type="project" value="UniProtKB-UniRule"/>
</dbReference>
<evidence type="ECO:0000256" key="10">
    <source>
        <dbReference type="PROSITE-ProRule" id="PRU01263"/>
    </source>
</evidence>
<keyword evidence="5 10" id="KW-0862">Zinc</keyword>
<keyword evidence="3" id="KW-0677">Repeat</keyword>
<evidence type="ECO:0000313" key="15">
    <source>
        <dbReference type="Proteomes" id="UP000183832"/>
    </source>
</evidence>
<comment type="subcellular location">
    <subcellularLocation>
        <location evidence="1">Nucleus</location>
    </subcellularLocation>
</comment>
<dbReference type="Gene3D" id="3.30.160.60">
    <property type="entry name" value="Classic Zinc Finger"/>
    <property type="match status" value="2"/>
</dbReference>
<evidence type="ECO:0000259" key="13">
    <source>
        <dbReference type="PROSITE" id="PS51915"/>
    </source>
</evidence>
<gene>
    <name evidence="14" type="ORF">CLUMA_CG008456</name>
</gene>
<dbReference type="PROSITE" id="PS50157">
    <property type="entry name" value="ZINC_FINGER_C2H2_2"/>
    <property type="match status" value="2"/>
</dbReference>
<dbReference type="Pfam" id="PF07776">
    <property type="entry name" value="zf-AD"/>
    <property type="match status" value="1"/>
</dbReference>
<evidence type="ECO:0000256" key="1">
    <source>
        <dbReference type="ARBA" id="ARBA00004123"/>
    </source>
</evidence>
<dbReference type="PROSITE" id="PS51915">
    <property type="entry name" value="ZAD"/>
    <property type="match status" value="1"/>
</dbReference>
<name>A0A1J1I3T5_9DIPT</name>
<dbReference type="PROSITE" id="PS00028">
    <property type="entry name" value="ZINC_FINGER_C2H2_1"/>
    <property type="match status" value="3"/>
</dbReference>
<dbReference type="GO" id="GO:0005634">
    <property type="term" value="C:nucleus"/>
    <property type="evidence" value="ECO:0007669"/>
    <property type="project" value="UniProtKB-SubCell"/>
</dbReference>
<feature type="domain" description="C2H2-type" evidence="12">
    <location>
        <begin position="337"/>
        <end position="365"/>
    </location>
</feature>
<dbReference type="OrthoDB" id="1095242at2759"/>
<evidence type="ECO:0000256" key="5">
    <source>
        <dbReference type="ARBA" id="ARBA00022833"/>
    </source>
</evidence>
<feature type="domain" description="C2H2-type" evidence="12">
    <location>
        <begin position="371"/>
        <end position="399"/>
    </location>
</feature>
<feature type="domain" description="ZAD" evidence="13">
    <location>
        <begin position="2"/>
        <end position="76"/>
    </location>
</feature>
<feature type="compositionally biased region" description="Basic residues" evidence="11">
    <location>
        <begin position="113"/>
        <end position="125"/>
    </location>
</feature>
<feature type="binding site" evidence="10">
    <location>
        <position position="7"/>
    </location>
    <ligand>
        <name>Zn(2+)</name>
        <dbReference type="ChEBI" id="CHEBI:29105"/>
    </ligand>
</feature>
<evidence type="ECO:0000256" key="3">
    <source>
        <dbReference type="ARBA" id="ARBA00022737"/>
    </source>
</evidence>
<evidence type="ECO:0000256" key="4">
    <source>
        <dbReference type="ARBA" id="ARBA00022771"/>
    </source>
</evidence>
<dbReference type="Proteomes" id="UP000183832">
    <property type="component" value="Unassembled WGS sequence"/>
</dbReference>
<accession>A0A1J1I3T5</accession>
<dbReference type="AlphaFoldDB" id="A0A1J1I3T5"/>
<dbReference type="SMART" id="SM00355">
    <property type="entry name" value="ZnF_C2H2"/>
    <property type="match status" value="5"/>
</dbReference>
<dbReference type="Pfam" id="PF00096">
    <property type="entry name" value="zf-C2H2"/>
    <property type="match status" value="2"/>
</dbReference>
<feature type="binding site" evidence="10">
    <location>
        <position position="49"/>
    </location>
    <ligand>
        <name>Zn(2+)</name>
        <dbReference type="ChEBI" id="CHEBI:29105"/>
    </ligand>
</feature>
<feature type="compositionally biased region" description="Basic and acidic residues" evidence="11">
    <location>
        <begin position="135"/>
        <end position="145"/>
    </location>
</feature>
<feature type="binding site" evidence="10">
    <location>
        <position position="52"/>
    </location>
    <ligand>
        <name>Zn(2+)</name>
        <dbReference type="ChEBI" id="CHEBI:29105"/>
    </ligand>
</feature>
<evidence type="ECO:0000256" key="6">
    <source>
        <dbReference type="ARBA" id="ARBA00023125"/>
    </source>
</evidence>
<dbReference type="PANTHER" id="PTHR24388">
    <property type="entry name" value="ZINC FINGER PROTEIN"/>
    <property type="match status" value="1"/>
</dbReference>
<dbReference type="Gene3D" id="3.40.1800.20">
    <property type="match status" value="1"/>
</dbReference>
<sequence>MSVCRLCGDFKCFEELQDIYDSESDIILKLRNTLKVELEYNKMLPNSVCLECVNNLENCNKFLELISAVQTRFEIELQQQLQMFECNYEVPNDSHEVELKNIEIKLEKLNPNKIKHSTANRRSTKQKNPQSTKENVSKKPNESKSESIASKPKQRRRIRVKKYTHIAENYQMANLFENELEGRFVVQPQDMDIGNHQKTEDGILPDEMLEKLKEISWKNYKWKCEECQEYFENVMDLEMHSLKLHKKRVVLDCCARTFRTYAKYLFHITEKHQPDLKYCCLICSEYRTSFLHLYRHIESAHSNYKILICLYCGQFHYDCYMLFRHIDEKHVPLPLLYHCDLCGESFSRRDKIIRHMTLIHTKDKQIKQKTYMCEICASNFRNSYDLRNHQKSSHSNISEEVCSYCGKASHLYKYSIRNNLFTNIYSTDV</sequence>
<dbReference type="SUPFAM" id="SSF57716">
    <property type="entry name" value="Glucocorticoid receptor-like (DNA-binding domain)"/>
    <property type="match status" value="1"/>
</dbReference>
<evidence type="ECO:0000256" key="11">
    <source>
        <dbReference type="SAM" id="MobiDB-lite"/>
    </source>
</evidence>
<evidence type="ECO:0000256" key="7">
    <source>
        <dbReference type="ARBA" id="ARBA00023242"/>
    </source>
</evidence>
<feature type="binding site" evidence="10">
    <location>
        <position position="4"/>
    </location>
    <ligand>
        <name>Zn(2+)</name>
        <dbReference type="ChEBI" id="CHEBI:29105"/>
    </ligand>
</feature>
<dbReference type="SUPFAM" id="SSF57667">
    <property type="entry name" value="beta-beta-alpha zinc fingers"/>
    <property type="match status" value="2"/>
</dbReference>
<reference evidence="14 15" key="1">
    <citation type="submission" date="2015-04" db="EMBL/GenBank/DDBJ databases">
        <authorList>
            <person name="Syromyatnikov M.Y."/>
            <person name="Popov V.N."/>
        </authorList>
    </citation>
    <scope>NUCLEOTIDE SEQUENCE [LARGE SCALE GENOMIC DNA]</scope>
</reference>
<keyword evidence="4 9" id="KW-0863">Zinc-finger</keyword>
<dbReference type="InterPro" id="IPR036236">
    <property type="entry name" value="Znf_C2H2_sf"/>
</dbReference>
<protein>
    <submittedName>
        <fullName evidence="14">CLUMA_CG008456, isoform A</fullName>
    </submittedName>
</protein>